<keyword evidence="3" id="KW-0689">Ribosomal protein</keyword>
<evidence type="ECO:0000256" key="3">
    <source>
        <dbReference type="ARBA" id="ARBA00022980"/>
    </source>
</evidence>
<dbReference type="Proteomes" id="UP000769528">
    <property type="component" value="Unassembled WGS sequence"/>
</dbReference>
<dbReference type="PANTHER" id="PTHR28595">
    <property type="entry name" value="39S RIBOSOMAL PROTEIN L54, MITOCHONDRIAL"/>
    <property type="match status" value="1"/>
</dbReference>
<keyword evidence="2" id="KW-0809">Transit peptide</keyword>
<gene>
    <name evidence="8" type="ORF">WICMUC_002606</name>
</gene>
<evidence type="ECO:0000256" key="2">
    <source>
        <dbReference type="ARBA" id="ARBA00022946"/>
    </source>
</evidence>
<keyword evidence="5" id="KW-0687">Ribonucleoprotein</keyword>
<dbReference type="GO" id="GO:0003735">
    <property type="term" value="F:structural constituent of ribosome"/>
    <property type="evidence" value="ECO:0007669"/>
    <property type="project" value="TreeGrafter"/>
</dbReference>
<dbReference type="AlphaFoldDB" id="A0A9P8PP70"/>
<evidence type="ECO:0000313" key="9">
    <source>
        <dbReference type="Proteomes" id="UP000769528"/>
    </source>
</evidence>
<dbReference type="EMBL" id="JAEUBF010000753">
    <property type="protein sequence ID" value="KAH3675517.1"/>
    <property type="molecule type" value="Genomic_DNA"/>
</dbReference>
<dbReference type="InterPro" id="IPR013870">
    <property type="entry name" value="Ribosomal_mL54"/>
</dbReference>
<evidence type="ECO:0000256" key="4">
    <source>
        <dbReference type="ARBA" id="ARBA00023128"/>
    </source>
</evidence>
<accession>A0A9P8PP70</accession>
<protein>
    <recommendedName>
        <fullName evidence="7">Large ribosomal subunit protein mL54</fullName>
    </recommendedName>
</protein>
<evidence type="ECO:0000256" key="7">
    <source>
        <dbReference type="ARBA" id="ARBA00035179"/>
    </source>
</evidence>
<keyword evidence="9" id="KW-1185">Reference proteome</keyword>
<comment type="caution">
    <text evidence="8">The sequence shown here is derived from an EMBL/GenBank/DDBJ whole genome shotgun (WGS) entry which is preliminary data.</text>
</comment>
<evidence type="ECO:0000313" key="8">
    <source>
        <dbReference type="EMBL" id="KAH3675517.1"/>
    </source>
</evidence>
<name>A0A9P8PP70_9ASCO</name>
<evidence type="ECO:0000256" key="5">
    <source>
        <dbReference type="ARBA" id="ARBA00023274"/>
    </source>
</evidence>
<dbReference type="GO" id="GO:0005762">
    <property type="term" value="C:mitochondrial large ribosomal subunit"/>
    <property type="evidence" value="ECO:0007669"/>
    <property type="project" value="TreeGrafter"/>
</dbReference>
<dbReference type="Pfam" id="PF08561">
    <property type="entry name" value="Ribosomal_L37"/>
    <property type="match status" value="1"/>
</dbReference>
<dbReference type="PANTHER" id="PTHR28595:SF1">
    <property type="entry name" value="LARGE RIBOSOMAL SUBUNIT PROTEIN ML54"/>
    <property type="match status" value="1"/>
</dbReference>
<reference evidence="8" key="2">
    <citation type="submission" date="2021-01" db="EMBL/GenBank/DDBJ databases">
        <authorList>
            <person name="Schikora-Tamarit M.A."/>
        </authorList>
    </citation>
    <scope>NUCLEOTIDE SEQUENCE</scope>
    <source>
        <strain evidence="8">CBS6341</strain>
    </source>
</reference>
<organism evidence="8 9">
    <name type="scientific">Wickerhamomyces mucosus</name>
    <dbReference type="NCBI Taxonomy" id="1378264"/>
    <lineage>
        <taxon>Eukaryota</taxon>
        <taxon>Fungi</taxon>
        <taxon>Dikarya</taxon>
        <taxon>Ascomycota</taxon>
        <taxon>Saccharomycotina</taxon>
        <taxon>Saccharomycetes</taxon>
        <taxon>Phaffomycetales</taxon>
        <taxon>Wickerhamomycetaceae</taxon>
        <taxon>Wickerhamomyces</taxon>
    </lineage>
</organism>
<proteinExistence type="inferred from homology"/>
<evidence type="ECO:0000256" key="1">
    <source>
        <dbReference type="ARBA" id="ARBA00004173"/>
    </source>
</evidence>
<dbReference type="OrthoDB" id="10252718at2759"/>
<sequence length="113" mass="13253">MLNIYRNITRRNLFGTRRFFSTSQIARNFSDGPKNVIKSSCDAGTPLNLKIKKTGNEPVALEDSEYPEWLWTILDKKVQEIKLSEDPAKLAKKEMRTRNKKKIKMNNFMEQMK</sequence>
<comment type="similarity">
    <text evidence="6">Belongs to the mitochondrion-specific ribosomal protein mL54 family.</text>
</comment>
<reference evidence="8" key="1">
    <citation type="journal article" date="2021" name="Open Biol.">
        <title>Shared evolutionary footprints suggest mitochondrial oxidative damage underlies multiple complex I losses in fungi.</title>
        <authorList>
            <person name="Schikora-Tamarit M.A."/>
            <person name="Marcet-Houben M."/>
            <person name="Nosek J."/>
            <person name="Gabaldon T."/>
        </authorList>
    </citation>
    <scope>NUCLEOTIDE SEQUENCE</scope>
    <source>
        <strain evidence="8">CBS6341</strain>
    </source>
</reference>
<keyword evidence="4" id="KW-0496">Mitochondrion</keyword>
<evidence type="ECO:0000256" key="6">
    <source>
        <dbReference type="ARBA" id="ARBA00033752"/>
    </source>
</evidence>
<comment type="subcellular location">
    <subcellularLocation>
        <location evidence="1">Mitochondrion</location>
    </subcellularLocation>
</comment>